<feature type="compositionally biased region" description="Basic and acidic residues" evidence="1">
    <location>
        <begin position="211"/>
        <end position="222"/>
    </location>
</feature>
<feature type="compositionally biased region" description="Polar residues" evidence="1">
    <location>
        <begin position="245"/>
        <end position="259"/>
    </location>
</feature>
<protein>
    <submittedName>
        <fullName evidence="2">Uncharacterized protein</fullName>
    </submittedName>
</protein>
<dbReference type="PANTHER" id="PTHR48258:SF3">
    <property type="entry name" value="FK506-BINDING PROTEIN 4-LIKE ISOFORM X1"/>
    <property type="match status" value="1"/>
</dbReference>
<accession>A0ABQ7VAR8</accession>
<name>A0ABQ7VAR8_SOLTU</name>
<feature type="region of interest" description="Disordered" evidence="1">
    <location>
        <begin position="167"/>
        <end position="259"/>
    </location>
</feature>
<evidence type="ECO:0000313" key="2">
    <source>
        <dbReference type="EMBL" id="KAH0761156.1"/>
    </source>
</evidence>
<keyword evidence="3" id="KW-1185">Reference proteome</keyword>
<feature type="region of interest" description="Disordered" evidence="1">
    <location>
        <begin position="273"/>
        <end position="352"/>
    </location>
</feature>
<proteinExistence type="predicted"/>
<dbReference type="Proteomes" id="UP000826656">
    <property type="component" value="Unassembled WGS sequence"/>
</dbReference>
<sequence length="411" mass="46363">MNGHYLSDKEWNAARIYVLLNCEENQQFIPIFEAELKRNSENISLEEIDKETNSRFANWFEAYVLNPANNISDERLRDLAFGPYKWVQTWPQYFTNGYRFHTLSHGSNKSTMNSGVCKKGTTWKDYESDYYGFLGEVIQLEYSNPTKKRTTLVFLRHENGELEIHEVENETDEIDREHDINAIESDEEIEESDFELSEDEGDEQSDENFEIDERNTTRERGIKRSWGGRGGITNKGGGGSKLPPDTSQKGVSESSIPTSQQVGLNQCIVSSHESSSQQIVHTSQEANAQQKTTPENVGGQQEAPTSLDVAQQETPFSQNVGAQQETPTQDVSPEQTLTSFESSNPQGRQDTLGGIKSLRVNGDTFCPHEAVRDVVLAFKKASLNHGIVGAMFQSIYETNGLMILRRFLHLA</sequence>
<evidence type="ECO:0000256" key="1">
    <source>
        <dbReference type="SAM" id="MobiDB-lite"/>
    </source>
</evidence>
<gene>
    <name evidence="2" type="ORF">KY290_017229</name>
</gene>
<feature type="compositionally biased region" description="Polar residues" evidence="1">
    <location>
        <begin position="273"/>
        <end position="349"/>
    </location>
</feature>
<organism evidence="2 3">
    <name type="scientific">Solanum tuberosum</name>
    <name type="common">Potato</name>
    <dbReference type="NCBI Taxonomy" id="4113"/>
    <lineage>
        <taxon>Eukaryota</taxon>
        <taxon>Viridiplantae</taxon>
        <taxon>Streptophyta</taxon>
        <taxon>Embryophyta</taxon>
        <taxon>Tracheophyta</taxon>
        <taxon>Spermatophyta</taxon>
        <taxon>Magnoliopsida</taxon>
        <taxon>eudicotyledons</taxon>
        <taxon>Gunneridae</taxon>
        <taxon>Pentapetalae</taxon>
        <taxon>asterids</taxon>
        <taxon>lamiids</taxon>
        <taxon>Solanales</taxon>
        <taxon>Solanaceae</taxon>
        <taxon>Solanoideae</taxon>
        <taxon>Solaneae</taxon>
        <taxon>Solanum</taxon>
    </lineage>
</organism>
<feature type="compositionally biased region" description="Gly residues" evidence="1">
    <location>
        <begin position="227"/>
        <end position="240"/>
    </location>
</feature>
<comment type="caution">
    <text evidence="2">The sequence shown here is derived from an EMBL/GenBank/DDBJ whole genome shotgun (WGS) entry which is preliminary data.</text>
</comment>
<reference evidence="2 3" key="1">
    <citation type="journal article" date="2021" name="bioRxiv">
        <title>Chromosome-scale and haplotype-resolved genome assembly of a tetraploid potato cultivar.</title>
        <authorList>
            <person name="Sun H."/>
            <person name="Jiao W.-B."/>
            <person name="Krause K."/>
            <person name="Campoy J.A."/>
            <person name="Goel M."/>
            <person name="Folz-Donahue K."/>
            <person name="Kukat C."/>
            <person name="Huettel B."/>
            <person name="Schneeberger K."/>
        </authorList>
    </citation>
    <scope>NUCLEOTIDE SEQUENCE [LARGE SCALE GENOMIC DNA]</scope>
    <source>
        <strain evidence="2">SolTubOtavaFocal</strain>
        <tissue evidence="2">Leaves</tissue>
    </source>
</reference>
<feature type="compositionally biased region" description="Acidic residues" evidence="1">
    <location>
        <begin position="184"/>
        <end position="210"/>
    </location>
</feature>
<dbReference type="EMBL" id="JAIVGD010000013">
    <property type="protein sequence ID" value="KAH0761156.1"/>
    <property type="molecule type" value="Genomic_DNA"/>
</dbReference>
<evidence type="ECO:0000313" key="3">
    <source>
        <dbReference type="Proteomes" id="UP000826656"/>
    </source>
</evidence>
<dbReference type="PANTHER" id="PTHR48258">
    <property type="entry name" value="DUF4218 DOMAIN-CONTAINING PROTEIN-RELATED"/>
    <property type="match status" value="1"/>
</dbReference>